<dbReference type="InterPro" id="IPR002347">
    <property type="entry name" value="SDR_fam"/>
</dbReference>
<evidence type="ECO:0008006" key="7">
    <source>
        <dbReference type="Google" id="ProtNLM"/>
    </source>
</evidence>
<dbReference type="Proteomes" id="UP000605846">
    <property type="component" value="Unassembled WGS sequence"/>
</dbReference>
<dbReference type="EMBL" id="JABAYA010000108">
    <property type="protein sequence ID" value="KAF7724903.1"/>
    <property type="molecule type" value="Genomic_DNA"/>
</dbReference>
<dbReference type="OrthoDB" id="9876299at2759"/>
<dbReference type="PRINTS" id="PR00080">
    <property type="entry name" value="SDRFAMILY"/>
</dbReference>
<evidence type="ECO:0000313" key="5">
    <source>
        <dbReference type="EMBL" id="KAF7724903.1"/>
    </source>
</evidence>
<evidence type="ECO:0000256" key="3">
    <source>
        <dbReference type="ARBA" id="ARBA00023002"/>
    </source>
</evidence>
<sequence length="281" mass="30566">MCHLGQTSVLTVDAIKGSETPAKWTLKNHELPENDLVSQQPTTEPDLDLNVQITGASRGLGLEFVRQLSEQGHKVIAAARSPEKSSELQAFATKKNIHTLSLDIVDEASVNSAADKVSKIAPEGIDILINNSGVLCSYSLNVETVKAKDYMRIFETNVAGTATTTVAFLEHLRKRKTRKIINISSSLGSIGYPKDIGTSAPAYSVSKAGENMLSKLFSVQLEKENFIVLALHPGWVKTDMGTGRAPLEPIESISGMLKVIENLTTEDNGKFLDYQGQPMPW</sequence>
<dbReference type="InterPro" id="IPR051468">
    <property type="entry name" value="Fungal_SecMetab_SDRs"/>
</dbReference>
<comment type="caution">
    <text evidence="5">The sequence shown here is derived from an EMBL/GenBank/DDBJ whole genome shotgun (WGS) entry which is preliminary data.</text>
</comment>
<dbReference type="CDD" id="cd05325">
    <property type="entry name" value="carb_red_sniffer_like_SDR_c"/>
    <property type="match status" value="1"/>
</dbReference>
<proteinExistence type="inferred from homology"/>
<evidence type="ECO:0000313" key="6">
    <source>
        <dbReference type="Proteomes" id="UP000605846"/>
    </source>
</evidence>
<comment type="similarity">
    <text evidence="1 4">Belongs to the short-chain dehydrogenases/reductases (SDR) family.</text>
</comment>
<evidence type="ECO:0000256" key="1">
    <source>
        <dbReference type="ARBA" id="ARBA00006484"/>
    </source>
</evidence>
<dbReference type="InterPro" id="IPR036291">
    <property type="entry name" value="NAD(P)-bd_dom_sf"/>
</dbReference>
<keyword evidence="6" id="KW-1185">Reference proteome</keyword>
<evidence type="ECO:0000256" key="4">
    <source>
        <dbReference type="RuleBase" id="RU000363"/>
    </source>
</evidence>
<name>A0A8H7EPX2_9FUNG</name>
<dbReference type="AlphaFoldDB" id="A0A8H7EPX2"/>
<organism evidence="5 6">
    <name type="scientific">Apophysomyces ossiformis</name>
    <dbReference type="NCBI Taxonomy" id="679940"/>
    <lineage>
        <taxon>Eukaryota</taxon>
        <taxon>Fungi</taxon>
        <taxon>Fungi incertae sedis</taxon>
        <taxon>Mucoromycota</taxon>
        <taxon>Mucoromycotina</taxon>
        <taxon>Mucoromycetes</taxon>
        <taxon>Mucorales</taxon>
        <taxon>Mucorineae</taxon>
        <taxon>Mucoraceae</taxon>
        <taxon>Apophysomyces</taxon>
    </lineage>
</organism>
<reference evidence="5" key="1">
    <citation type="submission" date="2020-01" db="EMBL/GenBank/DDBJ databases">
        <title>Genome Sequencing of Three Apophysomyces-Like Fungal Strains Confirms a Novel Fungal Genus in the Mucoromycota with divergent Burkholderia-like Endosymbiotic Bacteria.</title>
        <authorList>
            <person name="Stajich J.E."/>
            <person name="Macias A.M."/>
            <person name="Carter-House D."/>
            <person name="Lovett B."/>
            <person name="Kasson L.R."/>
            <person name="Berry K."/>
            <person name="Grigoriev I."/>
            <person name="Chang Y."/>
            <person name="Spatafora J."/>
            <person name="Kasson M.T."/>
        </authorList>
    </citation>
    <scope>NUCLEOTIDE SEQUENCE</scope>
    <source>
        <strain evidence="5">NRRL A-21654</strain>
    </source>
</reference>
<gene>
    <name evidence="5" type="ORF">EC973_000562</name>
</gene>
<dbReference type="Pfam" id="PF00106">
    <property type="entry name" value="adh_short"/>
    <property type="match status" value="1"/>
</dbReference>
<dbReference type="PRINTS" id="PR00081">
    <property type="entry name" value="GDHRDH"/>
</dbReference>
<keyword evidence="2" id="KW-0521">NADP</keyword>
<keyword evidence="3" id="KW-0560">Oxidoreductase</keyword>
<dbReference type="PANTHER" id="PTHR43544">
    <property type="entry name" value="SHORT-CHAIN DEHYDROGENASE/REDUCTASE"/>
    <property type="match status" value="1"/>
</dbReference>
<evidence type="ECO:0000256" key="2">
    <source>
        <dbReference type="ARBA" id="ARBA00022857"/>
    </source>
</evidence>
<dbReference type="PANTHER" id="PTHR43544:SF7">
    <property type="entry name" value="NADB-LER2"/>
    <property type="match status" value="1"/>
</dbReference>
<dbReference type="GO" id="GO:0005737">
    <property type="term" value="C:cytoplasm"/>
    <property type="evidence" value="ECO:0007669"/>
    <property type="project" value="TreeGrafter"/>
</dbReference>
<dbReference type="GO" id="GO:0016491">
    <property type="term" value="F:oxidoreductase activity"/>
    <property type="evidence" value="ECO:0007669"/>
    <property type="project" value="UniProtKB-KW"/>
</dbReference>
<dbReference type="Gene3D" id="3.40.50.720">
    <property type="entry name" value="NAD(P)-binding Rossmann-like Domain"/>
    <property type="match status" value="1"/>
</dbReference>
<protein>
    <recommendedName>
        <fullName evidence="7">C-factor</fullName>
    </recommendedName>
</protein>
<accession>A0A8H7EPX2</accession>
<dbReference type="SUPFAM" id="SSF51735">
    <property type="entry name" value="NAD(P)-binding Rossmann-fold domains"/>
    <property type="match status" value="1"/>
</dbReference>